<keyword evidence="5" id="KW-0472">Membrane</keyword>
<dbReference type="InterPro" id="IPR040012">
    <property type="entry name" value="CD200R"/>
</dbReference>
<keyword evidence="9" id="KW-0732">Signal</keyword>
<dbReference type="PANTHER" id="PTHR21462">
    <property type="entry name" value="CELL SURFACE GLYCOPROTEIN OX2 RECEPTOR PRECURSOR"/>
    <property type="match status" value="1"/>
</dbReference>
<keyword evidence="6" id="KW-1015">Disulfide bond</keyword>
<evidence type="ECO:0000256" key="4">
    <source>
        <dbReference type="ARBA" id="ARBA00022989"/>
    </source>
</evidence>
<dbReference type="Pfam" id="PF07686">
    <property type="entry name" value="V-set"/>
    <property type="match status" value="1"/>
</dbReference>
<dbReference type="GO" id="GO:0150077">
    <property type="term" value="P:regulation of neuroinflammatory response"/>
    <property type="evidence" value="ECO:0007669"/>
    <property type="project" value="InterPro"/>
</dbReference>
<comment type="similarity">
    <text evidence="2">Belongs to the CD200R family.</text>
</comment>
<dbReference type="PROSITE" id="PS50835">
    <property type="entry name" value="IG_LIKE"/>
    <property type="match status" value="2"/>
</dbReference>
<dbReference type="GO" id="GO:0009897">
    <property type="term" value="C:external side of plasma membrane"/>
    <property type="evidence" value="ECO:0007669"/>
    <property type="project" value="TreeGrafter"/>
</dbReference>
<dbReference type="SUPFAM" id="SSF48726">
    <property type="entry name" value="Immunoglobulin"/>
    <property type="match status" value="2"/>
</dbReference>
<dbReference type="SMART" id="SM00408">
    <property type="entry name" value="IGc2"/>
    <property type="match status" value="1"/>
</dbReference>
<name>A0A8C3SUD9_CHESE</name>
<keyword evidence="12" id="KW-1185">Reference proteome</keyword>
<evidence type="ECO:0000313" key="12">
    <source>
        <dbReference type="Proteomes" id="UP000694403"/>
    </source>
</evidence>
<dbReference type="InterPro" id="IPR007110">
    <property type="entry name" value="Ig-like_dom"/>
</dbReference>
<keyword evidence="4" id="KW-1133">Transmembrane helix</keyword>
<accession>A0A8C3SUD9</accession>
<keyword evidence="3" id="KW-0812">Transmembrane</keyword>
<dbReference type="InterPro" id="IPR003598">
    <property type="entry name" value="Ig_sub2"/>
</dbReference>
<sequence length="275" mass="30118">LFCVPVTALMLWATWADTTESAVVGTRAVLRCPNASVSSLISVVWKIRSKTGSHCLLAYRADTNKTDKTNCSEKMTWESSPYHDPALQIHPVRLADEGNYTCEIATGDGTFCLVSALTVLVPPAVTLTHDNNGVVVCQASAGKPAAEISWAQENGHSTENKTHHTNGTVTTLSSMSMINSTNAHVTCLVTHPAMNQTQTIELSPSEYHLSVTGLCYLVTPCTSLLYQFRQVPVQMVRAKKLCCYFDVPLFPDMHLFVCCCCSCCSDFIPDFKIQR</sequence>
<dbReference type="InterPro" id="IPR013106">
    <property type="entry name" value="Ig_V-set"/>
</dbReference>
<dbReference type="InterPro" id="IPR036179">
    <property type="entry name" value="Ig-like_dom_sf"/>
</dbReference>
<dbReference type="Proteomes" id="UP000694403">
    <property type="component" value="Unplaced"/>
</dbReference>
<feature type="domain" description="Ig-like" evidence="10">
    <location>
        <begin position="122"/>
        <end position="203"/>
    </location>
</feature>
<dbReference type="InterPro" id="IPR003599">
    <property type="entry name" value="Ig_sub"/>
</dbReference>
<dbReference type="Pfam" id="PF08205">
    <property type="entry name" value="C2-set_2"/>
    <property type="match status" value="1"/>
</dbReference>
<evidence type="ECO:0000256" key="7">
    <source>
        <dbReference type="ARBA" id="ARBA00023170"/>
    </source>
</evidence>
<reference evidence="11" key="1">
    <citation type="submission" date="2025-08" db="UniProtKB">
        <authorList>
            <consortium name="Ensembl"/>
        </authorList>
    </citation>
    <scope>IDENTIFICATION</scope>
</reference>
<dbReference type="PANTHER" id="PTHR21462:SF2">
    <property type="entry name" value="CELL SURFACE GLYCOPROTEIN CD200 RECEPTOR 2"/>
    <property type="match status" value="1"/>
</dbReference>
<evidence type="ECO:0000256" key="9">
    <source>
        <dbReference type="SAM" id="SignalP"/>
    </source>
</evidence>
<proteinExistence type="inferred from homology"/>
<evidence type="ECO:0000256" key="2">
    <source>
        <dbReference type="ARBA" id="ARBA00008215"/>
    </source>
</evidence>
<feature type="domain" description="Ig-like" evidence="10">
    <location>
        <begin position="5"/>
        <end position="118"/>
    </location>
</feature>
<evidence type="ECO:0000256" key="5">
    <source>
        <dbReference type="ARBA" id="ARBA00023136"/>
    </source>
</evidence>
<dbReference type="AlphaFoldDB" id="A0A8C3SUD9"/>
<dbReference type="InterPro" id="IPR013783">
    <property type="entry name" value="Ig-like_fold"/>
</dbReference>
<feature type="signal peptide" evidence="9">
    <location>
        <begin position="1"/>
        <end position="16"/>
    </location>
</feature>
<comment type="subcellular location">
    <subcellularLocation>
        <location evidence="1">Membrane</location>
        <topology evidence="1">Single-pass membrane protein</topology>
    </subcellularLocation>
</comment>
<dbReference type="GO" id="GO:0038023">
    <property type="term" value="F:signaling receptor activity"/>
    <property type="evidence" value="ECO:0007669"/>
    <property type="project" value="InterPro"/>
</dbReference>
<keyword evidence="7" id="KW-0675">Receptor</keyword>
<evidence type="ECO:0000256" key="3">
    <source>
        <dbReference type="ARBA" id="ARBA00022692"/>
    </source>
</evidence>
<organism evidence="11 12">
    <name type="scientific">Chelydra serpentina</name>
    <name type="common">Snapping turtle</name>
    <name type="synonym">Testudo serpentina</name>
    <dbReference type="NCBI Taxonomy" id="8475"/>
    <lineage>
        <taxon>Eukaryota</taxon>
        <taxon>Metazoa</taxon>
        <taxon>Chordata</taxon>
        <taxon>Craniata</taxon>
        <taxon>Vertebrata</taxon>
        <taxon>Euteleostomi</taxon>
        <taxon>Archelosauria</taxon>
        <taxon>Testudinata</taxon>
        <taxon>Testudines</taxon>
        <taxon>Cryptodira</taxon>
        <taxon>Durocryptodira</taxon>
        <taxon>Americhelydia</taxon>
        <taxon>Chelydroidea</taxon>
        <taxon>Chelydridae</taxon>
        <taxon>Chelydra</taxon>
    </lineage>
</organism>
<dbReference type="InterPro" id="IPR013162">
    <property type="entry name" value="CD80_C2-set"/>
</dbReference>
<dbReference type="Ensembl" id="ENSCSRT00000019273.1">
    <property type="protein sequence ID" value="ENSCSRP00000018422.1"/>
    <property type="gene ID" value="ENSCSRG00000013960.1"/>
</dbReference>
<evidence type="ECO:0000256" key="1">
    <source>
        <dbReference type="ARBA" id="ARBA00004167"/>
    </source>
</evidence>
<reference evidence="11" key="2">
    <citation type="submission" date="2025-09" db="UniProtKB">
        <authorList>
            <consortium name="Ensembl"/>
        </authorList>
    </citation>
    <scope>IDENTIFICATION</scope>
</reference>
<feature type="chain" id="PRO_5034776317" description="Ig-like domain-containing protein" evidence="9">
    <location>
        <begin position="17"/>
        <end position="275"/>
    </location>
</feature>
<dbReference type="SMART" id="SM00409">
    <property type="entry name" value="IG"/>
    <property type="match status" value="2"/>
</dbReference>
<evidence type="ECO:0000313" key="11">
    <source>
        <dbReference type="Ensembl" id="ENSCSRP00000018422.1"/>
    </source>
</evidence>
<evidence type="ECO:0000256" key="8">
    <source>
        <dbReference type="ARBA" id="ARBA00023180"/>
    </source>
</evidence>
<dbReference type="Gene3D" id="2.60.40.10">
    <property type="entry name" value="Immunoglobulins"/>
    <property type="match status" value="2"/>
</dbReference>
<evidence type="ECO:0000259" key="10">
    <source>
        <dbReference type="PROSITE" id="PS50835"/>
    </source>
</evidence>
<protein>
    <recommendedName>
        <fullName evidence="10">Ig-like domain-containing protein</fullName>
    </recommendedName>
</protein>
<keyword evidence="8" id="KW-0325">Glycoprotein</keyword>
<evidence type="ECO:0000256" key="6">
    <source>
        <dbReference type="ARBA" id="ARBA00023157"/>
    </source>
</evidence>